<organism evidence="1 2">
    <name type="scientific">candidate division WOR_3 bacterium SM23_42</name>
    <dbReference type="NCBI Taxonomy" id="1703779"/>
    <lineage>
        <taxon>Bacteria</taxon>
        <taxon>Bacteria division WOR-3</taxon>
    </lineage>
</organism>
<gene>
    <name evidence="1" type="ORF">AMJ83_06755</name>
</gene>
<dbReference type="STRING" id="1703779.AMJ83_06755"/>
<proteinExistence type="predicted"/>
<evidence type="ECO:0000313" key="1">
    <source>
        <dbReference type="EMBL" id="KPK63471.1"/>
    </source>
</evidence>
<accession>A0A0S8FRX9</accession>
<evidence type="ECO:0008006" key="3">
    <source>
        <dbReference type="Google" id="ProtNLM"/>
    </source>
</evidence>
<dbReference type="EMBL" id="LJUJ01000012">
    <property type="protein sequence ID" value="KPK63471.1"/>
    <property type="molecule type" value="Genomic_DNA"/>
</dbReference>
<name>A0A0S8FRX9_UNCW3</name>
<comment type="caution">
    <text evidence="1">The sequence shown here is derived from an EMBL/GenBank/DDBJ whole genome shotgun (WGS) entry which is preliminary data.</text>
</comment>
<dbReference type="Proteomes" id="UP000051373">
    <property type="component" value="Unassembled WGS sequence"/>
</dbReference>
<evidence type="ECO:0000313" key="2">
    <source>
        <dbReference type="Proteomes" id="UP000051373"/>
    </source>
</evidence>
<sequence>MVLQLVGSLICLMLISQTPTTPPAADTLFPVEQWQYNMKGRRDPFVPLIGTELSRSGKASHLSVENITLIGILWGDRGYYALVKDGVGQGYILKRGDRVVGGKVSEINRQGIIFQMTQAGVLTKYELRLQEKERR</sequence>
<dbReference type="Gene3D" id="2.30.30.830">
    <property type="match status" value="1"/>
</dbReference>
<dbReference type="AlphaFoldDB" id="A0A0S8FRX9"/>
<protein>
    <recommendedName>
        <fullName evidence="3">Pilus assembly protein PilP</fullName>
    </recommendedName>
</protein>
<reference evidence="1 2" key="1">
    <citation type="journal article" date="2015" name="Microbiome">
        <title>Genomic resolution of linkages in carbon, nitrogen, and sulfur cycling among widespread estuary sediment bacteria.</title>
        <authorList>
            <person name="Baker B.J."/>
            <person name="Lazar C.S."/>
            <person name="Teske A.P."/>
            <person name="Dick G.J."/>
        </authorList>
    </citation>
    <scope>NUCLEOTIDE SEQUENCE [LARGE SCALE GENOMIC DNA]</scope>
    <source>
        <strain evidence="1">SM23_42</strain>
    </source>
</reference>